<protein>
    <submittedName>
        <fullName evidence="5">Capsular polysaccharide biosynthesis protein</fullName>
    </submittedName>
</protein>
<keyword evidence="3" id="KW-0325">Glycoprotein</keyword>
<evidence type="ECO:0000256" key="2">
    <source>
        <dbReference type="ARBA" id="ARBA00022679"/>
    </source>
</evidence>
<keyword evidence="1" id="KW-0328">Glycosyltransferase</keyword>
<dbReference type="Pfam" id="PF04577">
    <property type="entry name" value="Glyco_transf_61"/>
    <property type="match status" value="1"/>
</dbReference>
<dbReference type="InterPro" id="IPR049625">
    <property type="entry name" value="Glyco_transf_61_cat"/>
</dbReference>
<feature type="domain" description="Glycosyltransferase 61 catalytic" evidence="4">
    <location>
        <begin position="156"/>
        <end position="317"/>
    </location>
</feature>
<dbReference type="AlphaFoldDB" id="A0A7X0MTV6"/>
<keyword evidence="6" id="KW-1185">Reference proteome</keyword>
<name>A0A7X0MTV6_9HYPH</name>
<evidence type="ECO:0000259" key="4">
    <source>
        <dbReference type="Pfam" id="PF04577"/>
    </source>
</evidence>
<reference evidence="5 6" key="1">
    <citation type="submission" date="2020-08" db="EMBL/GenBank/DDBJ databases">
        <title>The Agave Microbiome: Exploring the role of microbial communities in plant adaptations to desert environments.</title>
        <authorList>
            <person name="Partida-Martinez L.P."/>
        </authorList>
    </citation>
    <scope>NUCLEOTIDE SEQUENCE [LARGE SCALE GENOMIC DNA]</scope>
    <source>
        <strain evidence="5 6">AS3.12</strain>
    </source>
</reference>
<dbReference type="PANTHER" id="PTHR20961">
    <property type="entry name" value="GLYCOSYLTRANSFERASE"/>
    <property type="match status" value="1"/>
</dbReference>
<dbReference type="GO" id="GO:0016757">
    <property type="term" value="F:glycosyltransferase activity"/>
    <property type="evidence" value="ECO:0007669"/>
    <property type="project" value="UniProtKB-KW"/>
</dbReference>
<organism evidence="5 6">
    <name type="scientific">Rhizobium soli</name>
    <dbReference type="NCBI Taxonomy" id="424798"/>
    <lineage>
        <taxon>Bacteria</taxon>
        <taxon>Pseudomonadati</taxon>
        <taxon>Pseudomonadota</taxon>
        <taxon>Alphaproteobacteria</taxon>
        <taxon>Hyphomicrobiales</taxon>
        <taxon>Rhizobiaceae</taxon>
        <taxon>Rhizobium/Agrobacterium group</taxon>
        <taxon>Rhizobium</taxon>
    </lineage>
</organism>
<proteinExistence type="predicted"/>
<dbReference type="InterPro" id="IPR007657">
    <property type="entry name" value="Glycosyltransferase_61"/>
</dbReference>
<sequence length="394" mass="44144">MLDKIPNTEVVLKLNSPELPVLPLRRIDELLAGNQGSFLILPENERAFTDVAEGKLFRFGGEILFQDVVDHPVKRRAVYLHSVRDAYFFPKEGVVISQDGHAFNDPMQEAAYFSPDLSKLPHMSKTGDNTIFTIPEHIERLAQVAVTMPMGGTGNYGHFVLDCLPGIAVLKSLGMPSTFEYVFPPLKPWHIPHLEMQGVNPVVLDKDVYLVDHVLFTSCLHHNLHWPSEHFLDISRGTDNPSPERKIYLSRSQQKRTFISEPRLEEALAAIGFEIVAPESRSIQEQIDLFKNAKVVVGAAGANLTNVLYCSPGAEIIEIQPYGMHNVWVRNLALLLQLKWSVYFCRSNHIDGQDAAAGLEFDVNVSDVVKFIEAGRYRDVLGSTETTDNSGFRP</sequence>
<evidence type="ECO:0000313" key="6">
    <source>
        <dbReference type="Proteomes" id="UP000585437"/>
    </source>
</evidence>
<keyword evidence="2" id="KW-0808">Transferase</keyword>
<evidence type="ECO:0000313" key="5">
    <source>
        <dbReference type="EMBL" id="MBB6511114.1"/>
    </source>
</evidence>
<gene>
    <name evidence="5" type="ORF">F4695_004512</name>
</gene>
<comment type="caution">
    <text evidence="5">The sequence shown here is derived from an EMBL/GenBank/DDBJ whole genome shotgun (WGS) entry which is preliminary data.</text>
</comment>
<evidence type="ECO:0000256" key="1">
    <source>
        <dbReference type="ARBA" id="ARBA00022676"/>
    </source>
</evidence>
<dbReference type="EMBL" id="JACHBU010000018">
    <property type="protein sequence ID" value="MBB6511114.1"/>
    <property type="molecule type" value="Genomic_DNA"/>
</dbReference>
<accession>A0A7X0MTV6</accession>
<dbReference type="Proteomes" id="UP000585437">
    <property type="component" value="Unassembled WGS sequence"/>
</dbReference>
<dbReference type="RefSeq" id="WP_184656121.1">
    <property type="nucleotide sequence ID" value="NZ_JACHBU010000018.1"/>
</dbReference>
<evidence type="ECO:0000256" key="3">
    <source>
        <dbReference type="ARBA" id="ARBA00023180"/>
    </source>
</evidence>